<feature type="non-terminal residue" evidence="2">
    <location>
        <position position="256"/>
    </location>
</feature>
<evidence type="ECO:0000256" key="1">
    <source>
        <dbReference type="SAM" id="MobiDB-lite"/>
    </source>
</evidence>
<proteinExistence type="predicted"/>
<sequence>YFLLPRTHPAPFSGTLEASLDAILEFNKKVRGIQKILIVMMRPPSFDTNWPVLLGEVRTTYGDGIAHAFFQELLFLVLRTLFPEQIMENRRLMLDMFTTRGNMASHMVLRYDMLRMWKMSRKSAEQWEVLVFRPDVIPQAPLQPSGPPEPPPDPTHPDRRPLMLNIWPTILMPLVGNPTRNLLGQMKHHCTRLDDMLLLTDEEVAGWPVTGLLVRLSMVLLEWQALVRNNEMMSDLQANNWEEMVPAAAENAYIGD</sequence>
<protein>
    <submittedName>
        <fullName evidence="2">Uncharacterized protein</fullName>
    </submittedName>
</protein>
<gene>
    <name evidence="2" type="ORF">BS50DRAFT_470700</name>
</gene>
<dbReference type="OrthoDB" id="3790454at2759"/>
<reference evidence="2 3" key="1">
    <citation type="journal article" date="2018" name="Front. Microbiol.">
        <title>Genome-Wide Analysis of Corynespora cassiicola Leaf Fall Disease Putative Effectors.</title>
        <authorList>
            <person name="Lopez D."/>
            <person name="Ribeiro S."/>
            <person name="Label P."/>
            <person name="Fumanal B."/>
            <person name="Venisse J.S."/>
            <person name="Kohler A."/>
            <person name="de Oliveira R.R."/>
            <person name="Labutti K."/>
            <person name="Lipzen A."/>
            <person name="Lail K."/>
            <person name="Bauer D."/>
            <person name="Ohm R.A."/>
            <person name="Barry K.W."/>
            <person name="Spatafora J."/>
            <person name="Grigoriev I.V."/>
            <person name="Martin F.M."/>
            <person name="Pujade-Renaud V."/>
        </authorList>
    </citation>
    <scope>NUCLEOTIDE SEQUENCE [LARGE SCALE GENOMIC DNA]</scope>
    <source>
        <strain evidence="2 3">Philippines</strain>
    </source>
</reference>
<dbReference type="EMBL" id="KZ678129">
    <property type="protein sequence ID" value="PSN73470.1"/>
    <property type="molecule type" value="Genomic_DNA"/>
</dbReference>
<dbReference type="Proteomes" id="UP000240883">
    <property type="component" value="Unassembled WGS sequence"/>
</dbReference>
<evidence type="ECO:0000313" key="3">
    <source>
        <dbReference type="Proteomes" id="UP000240883"/>
    </source>
</evidence>
<feature type="non-terminal residue" evidence="2">
    <location>
        <position position="1"/>
    </location>
</feature>
<evidence type="ECO:0000313" key="2">
    <source>
        <dbReference type="EMBL" id="PSN73470.1"/>
    </source>
</evidence>
<accession>A0A2T2P711</accession>
<name>A0A2T2P711_CORCC</name>
<organism evidence="2 3">
    <name type="scientific">Corynespora cassiicola Philippines</name>
    <dbReference type="NCBI Taxonomy" id="1448308"/>
    <lineage>
        <taxon>Eukaryota</taxon>
        <taxon>Fungi</taxon>
        <taxon>Dikarya</taxon>
        <taxon>Ascomycota</taxon>
        <taxon>Pezizomycotina</taxon>
        <taxon>Dothideomycetes</taxon>
        <taxon>Pleosporomycetidae</taxon>
        <taxon>Pleosporales</taxon>
        <taxon>Corynesporascaceae</taxon>
        <taxon>Corynespora</taxon>
    </lineage>
</organism>
<dbReference type="AlphaFoldDB" id="A0A2T2P711"/>
<keyword evidence="3" id="KW-1185">Reference proteome</keyword>
<feature type="region of interest" description="Disordered" evidence="1">
    <location>
        <begin position="140"/>
        <end position="159"/>
    </location>
</feature>
<feature type="compositionally biased region" description="Pro residues" evidence="1">
    <location>
        <begin position="144"/>
        <end position="154"/>
    </location>
</feature>